<feature type="repeat" description="ANK" evidence="3">
    <location>
        <begin position="562"/>
        <end position="594"/>
    </location>
</feature>
<evidence type="ECO:0000313" key="8">
    <source>
        <dbReference type="Proteomes" id="UP000284657"/>
    </source>
</evidence>
<evidence type="ECO:0000256" key="5">
    <source>
        <dbReference type="SAM" id="Phobius"/>
    </source>
</evidence>
<evidence type="ECO:0000256" key="1">
    <source>
        <dbReference type="ARBA" id="ARBA00022737"/>
    </source>
</evidence>
<dbReference type="SMART" id="SM00248">
    <property type="entry name" value="ANK"/>
    <property type="match status" value="3"/>
</dbReference>
<feature type="region of interest" description="Disordered" evidence="4">
    <location>
        <begin position="672"/>
        <end position="694"/>
    </location>
</feature>
<keyword evidence="5" id="KW-0472">Membrane</keyword>
<feature type="transmembrane region" description="Helical" evidence="5">
    <location>
        <begin position="287"/>
        <end position="310"/>
    </location>
</feature>
<dbReference type="SUPFAM" id="SSF81411">
    <property type="entry name" value="Mitochondrial cytochrome c oxidase subunit VIa"/>
    <property type="match status" value="1"/>
</dbReference>
<dbReference type="InterPro" id="IPR036770">
    <property type="entry name" value="Ankyrin_rpt-contain_sf"/>
</dbReference>
<sequence length="821" mass="91755">MPRSDGHDRRRGASLPPLGDEETEEDRIYRPLLFQSTGYASSELFRDSYEMHSRLPVTSATAPLLGAVELPGGLCKKEDGVRREPCIDVDKTRDIAQWTAYISNVSRYAGSIEIKLDVREQVNTSSSAELMSNMVESNTLQELERNPVYAISELYTNVSMRTRFVSITCESLAEAFFYVFWLNLMDQHSRDFSLRRCAFSSKLVFGLALFGVDLAMIVLRMPKLFFGAEVVPSSHEFHPEELYVLLGFIHTGLMLAWLGWIMAVGARSGRHLKELPYMATRFKQLSYRFLVLQTLLILVYVFVLSALQIFYLVETWYFVGYNAFIQDAVHTFAKLHAGHSSLGKFLFLSVYVYLVMFVHMPPLAGNSTGLLTSTAFHVDEKPRVDSYGFLTSDSNLFCVETAGWLLEMAYQAYFDPPGRPSPSGYGELNLEQHGFELITHLRSSFWLAYESIREELKVVTRLILDENPGVSVYITGHSMGGSLAILAAYDLAVNFSIKVNMYNFGGPRVGTCFSAMDYDDQQAQEGVIRSHVELAEAAANGSRAMVEFLLDNGVHIDSPGKDGTTPLCAAALWGNNTMVSYLLDKGADVAARNEGTGWTALHAATFQEHGKVVQILLGHQADPKVADTEGRRPVDYASISEAIWPFFAAQGYSKSLKSDLIIKGIIRKIPDQPEQTQSGDKYADSISSFSRPGSSYVRAQMAPPLGRRQPSALKSLLNKGSRVMAQSLRAGARNMSSASEQEAKEQMHRWTTISKGMIGVVAVFTTYTAVDHMNHGHHHDEVPDYPYLKMRNKPFPWPESDCDWLDLDCREKVRAAKKGLE</sequence>
<evidence type="ECO:0000313" key="7">
    <source>
        <dbReference type="EMBL" id="RLN47416.1"/>
    </source>
</evidence>
<keyword evidence="2 3" id="KW-0040">ANK repeat</keyword>
<dbReference type="Gene3D" id="1.25.40.20">
    <property type="entry name" value="Ankyrin repeat-containing domain"/>
    <property type="match status" value="1"/>
</dbReference>
<dbReference type="PROSITE" id="PS50297">
    <property type="entry name" value="ANK_REP_REGION"/>
    <property type="match status" value="2"/>
</dbReference>
<dbReference type="Proteomes" id="UP000284657">
    <property type="component" value="Unassembled WGS sequence"/>
</dbReference>
<keyword evidence="5" id="KW-0812">Transmembrane</keyword>
<evidence type="ECO:0000256" key="3">
    <source>
        <dbReference type="PROSITE-ProRule" id="PRU00023"/>
    </source>
</evidence>
<feature type="compositionally biased region" description="Polar residues" evidence="4">
    <location>
        <begin position="673"/>
        <end position="693"/>
    </location>
</feature>
<dbReference type="InterPro" id="IPR002110">
    <property type="entry name" value="Ankyrin_rpt"/>
</dbReference>
<proteinExistence type="predicted"/>
<dbReference type="PANTHER" id="PTHR24171">
    <property type="entry name" value="ANKYRIN REPEAT DOMAIN-CONTAINING PROTEIN 39-RELATED"/>
    <property type="match status" value="1"/>
</dbReference>
<dbReference type="PANTHER" id="PTHR24171:SF9">
    <property type="entry name" value="ANKYRIN REPEAT DOMAIN-CONTAINING PROTEIN 39"/>
    <property type="match status" value="1"/>
</dbReference>
<dbReference type="GO" id="GO:0006629">
    <property type="term" value="P:lipid metabolic process"/>
    <property type="evidence" value="ECO:0007669"/>
    <property type="project" value="InterPro"/>
</dbReference>
<keyword evidence="5" id="KW-1133">Transmembrane helix</keyword>
<evidence type="ECO:0000256" key="4">
    <source>
        <dbReference type="SAM" id="MobiDB-lite"/>
    </source>
</evidence>
<organism evidence="7 8">
    <name type="scientific">Phytophthora kernoviae</name>
    <dbReference type="NCBI Taxonomy" id="325452"/>
    <lineage>
        <taxon>Eukaryota</taxon>
        <taxon>Sar</taxon>
        <taxon>Stramenopiles</taxon>
        <taxon>Oomycota</taxon>
        <taxon>Peronosporomycetes</taxon>
        <taxon>Peronosporales</taxon>
        <taxon>Peronosporaceae</taxon>
        <taxon>Phytophthora</taxon>
    </lineage>
</organism>
<feature type="region of interest" description="Disordered" evidence="4">
    <location>
        <begin position="1"/>
        <end position="27"/>
    </location>
</feature>
<protein>
    <recommendedName>
        <fullName evidence="6">Fungal lipase-type domain-containing protein</fullName>
    </recommendedName>
</protein>
<dbReference type="EMBL" id="MBAD02002449">
    <property type="protein sequence ID" value="RLN47416.1"/>
    <property type="molecule type" value="Genomic_DNA"/>
</dbReference>
<feature type="transmembrane region" description="Helical" evidence="5">
    <location>
        <begin position="345"/>
        <end position="364"/>
    </location>
</feature>
<keyword evidence="1" id="KW-0677">Repeat</keyword>
<dbReference type="SUPFAM" id="SSF48403">
    <property type="entry name" value="Ankyrin repeat"/>
    <property type="match status" value="1"/>
</dbReference>
<dbReference type="InterPro" id="IPR036418">
    <property type="entry name" value="Cyt_c_oxidase_su6a_sf"/>
</dbReference>
<dbReference type="Pfam" id="PF12796">
    <property type="entry name" value="Ank_2"/>
    <property type="match status" value="1"/>
</dbReference>
<evidence type="ECO:0000259" key="6">
    <source>
        <dbReference type="Pfam" id="PF01764"/>
    </source>
</evidence>
<dbReference type="PROSITE" id="PS50088">
    <property type="entry name" value="ANK_REPEAT"/>
    <property type="match status" value="2"/>
</dbReference>
<dbReference type="InterPro" id="IPR029058">
    <property type="entry name" value="AB_hydrolase_fold"/>
</dbReference>
<dbReference type="Gene3D" id="4.10.95.10">
    <property type="entry name" value="Cytochrome c oxidase, subunit VIa"/>
    <property type="match status" value="1"/>
</dbReference>
<dbReference type="SUPFAM" id="SSF53474">
    <property type="entry name" value="alpha/beta-Hydrolases"/>
    <property type="match status" value="1"/>
</dbReference>
<dbReference type="InterPro" id="IPR002921">
    <property type="entry name" value="Fungal_lipase-type"/>
</dbReference>
<reference evidence="7 8" key="1">
    <citation type="submission" date="2018-07" db="EMBL/GenBank/DDBJ databases">
        <title>Genome sequencing of oomycete isolates from Chile give support for New Zealand origin for Phytophthora kernoviae and make available the first Nothophytophthora sp. genome.</title>
        <authorList>
            <person name="Studholme D.J."/>
            <person name="Sanfuentes E."/>
            <person name="Panda P."/>
            <person name="Hill R."/>
            <person name="Sambles C."/>
            <person name="Grant M."/>
            <person name="Williams N.M."/>
            <person name="Mcdougal R.L."/>
        </authorList>
    </citation>
    <scope>NUCLEOTIDE SEQUENCE [LARGE SCALE GENOMIC DNA]</scope>
    <source>
        <strain evidence="7">Chile7</strain>
    </source>
</reference>
<comment type="caution">
    <text evidence="7">The sequence shown here is derived from an EMBL/GenBank/DDBJ whole genome shotgun (WGS) entry which is preliminary data.</text>
</comment>
<gene>
    <name evidence="7" type="ORF">BBJ29_006907</name>
</gene>
<dbReference type="AlphaFoldDB" id="A0A421FMQ2"/>
<feature type="domain" description="Fungal lipase-type" evidence="6">
    <location>
        <begin position="440"/>
        <end position="524"/>
    </location>
</feature>
<feature type="transmembrane region" description="Helical" evidence="5">
    <location>
        <begin position="242"/>
        <end position="266"/>
    </location>
</feature>
<feature type="transmembrane region" description="Helical" evidence="5">
    <location>
        <begin position="203"/>
        <end position="222"/>
    </location>
</feature>
<accession>A0A421FMQ2</accession>
<dbReference type="Gene3D" id="3.40.50.1820">
    <property type="entry name" value="alpha/beta hydrolase"/>
    <property type="match status" value="1"/>
</dbReference>
<dbReference type="Pfam" id="PF01764">
    <property type="entry name" value="Lipase_3"/>
    <property type="match status" value="1"/>
</dbReference>
<feature type="repeat" description="ANK" evidence="3">
    <location>
        <begin position="596"/>
        <end position="628"/>
    </location>
</feature>
<name>A0A421FMQ2_9STRA</name>
<evidence type="ECO:0000256" key="2">
    <source>
        <dbReference type="ARBA" id="ARBA00023043"/>
    </source>
</evidence>